<keyword evidence="1 2" id="KW-0732">Signal</keyword>
<reference evidence="4 5" key="1">
    <citation type="journal article" date="2024" name="Pathogens">
        <title>Characterization of a Novel Species of Legionella Isolated from a Healthcare Facility: Legionella resiliens sp. nov.</title>
        <authorList>
            <person name="Cristino S."/>
            <person name="Pascale M.R."/>
            <person name="Marino F."/>
            <person name="Derelitto C."/>
            <person name="Salaris S."/>
            <person name="Orsini M."/>
            <person name="Squarzoni S."/>
            <person name="Grottola A."/>
            <person name="Girolamini L."/>
        </authorList>
    </citation>
    <scope>NUCLEOTIDE SEQUENCE [LARGE SCALE GENOMIC DNA]</scope>
    <source>
        <strain evidence="4 5">8cVS16</strain>
    </source>
</reference>
<dbReference type="SMART" id="SM00869">
    <property type="entry name" value="Autotransporter"/>
    <property type="match status" value="1"/>
</dbReference>
<dbReference type="Pfam" id="PF03797">
    <property type="entry name" value="Autotransporter"/>
    <property type="match status" value="1"/>
</dbReference>
<dbReference type="EMBL" id="JAJTND010000001">
    <property type="protein sequence ID" value="MCE3530986.1"/>
    <property type="molecule type" value="Genomic_DNA"/>
</dbReference>
<feature type="chain" id="PRO_5045445199" evidence="2">
    <location>
        <begin position="50"/>
        <end position="1191"/>
    </location>
</feature>
<evidence type="ECO:0000256" key="2">
    <source>
        <dbReference type="SAM" id="SignalP"/>
    </source>
</evidence>
<comment type="caution">
    <text evidence="4">The sequence shown here is derived from an EMBL/GenBank/DDBJ whole genome shotgun (WGS) entry which is preliminary data.</text>
</comment>
<evidence type="ECO:0000259" key="3">
    <source>
        <dbReference type="PROSITE" id="PS51208"/>
    </source>
</evidence>
<gene>
    <name evidence="4" type="ORF">LXO92_01175</name>
</gene>
<accession>A0ABS8WWY1</accession>
<evidence type="ECO:0000313" key="4">
    <source>
        <dbReference type="EMBL" id="MCE3530986.1"/>
    </source>
</evidence>
<organism evidence="4 5">
    <name type="scientific">Legionella resiliens</name>
    <dbReference type="NCBI Taxonomy" id="2905958"/>
    <lineage>
        <taxon>Bacteria</taxon>
        <taxon>Pseudomonadati</taxon>
        <taxon>Pseudomonadota</taxon>
        <taxon>Gammaproteobacteria</taxon>
        <taxon>Legionellales</taxon>
        <taxon>Legionellaceae</taxon>
        <taxon>Legionella</taxon>
    </lineage>
</organism>
<proteinExistence type="predicted"/>
<evidence type="ECO:0000256" key="1">
    <source>
        <dbReference type="ARBA" id="ARBA00022729"/>
    </source>
</evidence>
<dbReference type="InterPro" id="IPR011050">
    <property type="entry name" value="Pectin_lyase_fold/virulence"/>
</dbReference>
<keyword evidence="5" id="KW-1185">Reference proteome</keyword>
<dbReference type="Gene3D" id="2.40.128.130">
    <property type="entry name" value="Autotransporter beta-domain"/>
    <property type="match status" value="1"/>
</dbReference>
<feature type="signal peptide" evidence="2">
    <location>
        <begin position="1"/>
        <end position="49"/>
    </location>
</feature>
<dbReference type="InterPro" id="IPR013425">
    <property type="entry name" value="Autotrns_rpt"/>
</dbReference>
<dbReference type="RefSeq" id="WP_232890197.1">
    <property type="nucleotide sequence ID" value="NZ_JAJSPM010000001.1"/>
</dbReference>
<dbReference type="Proteomes" id="UP001320170">
    <property type="component" value="Unassembled WGS sequence"/>
</dbReference>
<evidence type="ECO:0000313" key="5">
    <source>
        <dbReference type="Proteomes" id="UP001320170"/>
    </source>
</evidence>
<dbReference type="NCBIfam" id="TIGR01414">
    <property type="entry name" value="autotrans_barl"/>
    <property type="match status" value="1"/>
</dbReference>
<dbReference type="SUPFAM" id="SSF103515">
    <property type="entry name" value="Autotransporter"/>
    <property type="match status" value="1"/>
</dbReference>
<feature type="domain" description="Autotransporter" evidence="3">
    <location>
        <begin position="913"/>
        <end position="1190"/>
    </location>
</feature>
<sequence>MNTLTLNTITRLIQSHQKPFLSSYKKNRIPLCLFFSASLITLPSLHVHAATFPPPGTDAIYNTAGDNIDATVPGTSKLILNAGQNTTLAIDGITLQILNFNNLGGGAIRVNDGGMLTIQSIDGGVANFNMNTSTSAGAISNAGTALINNSIFNDNHATNGSGGAISNAGFNALAIINNSTFSNNTATNGSGGAIFNGGSTAIINNSSFNNNSTTGSGGAIFNNTGILTITDSSFTNNDASFGGAIASLNGTVNLNTTTGNTSLFNGNTDNSGRNSITFFGAGLTTLNIDNQNNALLDMRDPIREALSPTHSTHITQTGSGVWALGGDSNFTSALEVDFTINGGRLYLYNTDGSLGVTDGTIALPGTGSFTLGMGASLVAGGNNTISAQTSTVTFENGSIIRGGSSSQALGGGSGLFENGGSTHLTITADNGVALNGQVTLAALDVGDTFGLDAVLGDGIGVGSILKNGNGVVVLEGVNTYTGGTGIQGGVLSVSQDANLGNVLGNLSMNGGALRNTLSFSSSRNVNLGTGGGIFDTQADLILNGTISGNGLLTKIGGSTLVLNGINTYTAETYIADGTLSLGPTGSIASSSGVSLIGSSAVLDIGLLSAQTIQDLSGVAGSVVDVLGSLAFGTENSTVFQGMFQQNGNLVKQGIGEVALTGDSSAFAGHTTIQEGTLRVNGQLGGSLRVSSNGRLMGTGSVGSLQVDGTIAPGNSIGTLSINGNYSQSTGSIYEVEINAQGNSDLIAVTGSALINGGTVLVIQEPGTYTPGLRYTILSAAGGLSGTYDALLPPPTLFLAYLLDYDSNNVYLILSRLASAFADFATTLNQAAVANAAQSLGLGNPVYNAILNLTSASQAQQAFNALSGEAHASILGSWIEDSRYVRSATLNRLTQAFMPQVTAEKDKFGNPVVLTPGGTALWGQAFGSWGHIESDGNAAQVSRNIGGLFIGADREFGPVRLGVLGGYSRSKVDIDHRASDARSDDYSLGVYAGKQFHPWVAKAGAVYTWHQLDMTRDVSFPGFFNNLRSDVNGHTAQGFAELGYQTHFRQMNLEPFVGIAYVDVDSGAWRETGGAAALRGDNSANMFYSSLGARQAMLLSFIDVAAIHERAMLAWRHAYDDTAIKSTFNFVSGGIPFVIQGAPIAKDSFVLDVGLDTDIPRKNLNFRLAYMGQFAREVEDNGVSGTLSWIGD</sequence>
<dbReference type="InterPro" id="IPR005546">
    <property type="entry name" value="Autotransporte_beta"/>
</dbReference>
<dbReference type="InterPro" id="IPR036709">
    <property type="entry name" value="Autotransporte_beta_dom_sf"/>
</dbReference>
<dbReference type="Pfam" id="PF12951">
    <property type="entry name" value="PATR"/>
    <property type="match status" value="4"/>
</dbReference>
<dbReference type="PROSITE" id="PS51208">
    <property type="entry name" value="AUTOTRANSPORTER"/>
    <property type="match status" value="1"/>
</dbReference>
<protein>
    <submittedName>
        <fullName evidence="4">Autotransporter domain-containing protein</fullName>
    </submittedName>
</protein>
<dbReference type="NCBIfam" id="TIGR02601">
    <property type="entry name" value="autotrns_rpt"/>
    <property type="match status" value="3"/>
</dbReference>
<name>A0ABS8WWY1_9GAMM</name>
<dbReference type="InterPro" id="IPR006315">
    <property type="entry name" value="OM_autotransptr_brl_dom"/>
</dbReference>
<dbReference type="SUPFAM" id="SSF51126">
    <property type="entry name" value="Pectin lyase-like"/>
    <property type="match status" value="2"/>
</dbReference>